<protein>
    <submittedName>
        <fullName evidence="5">ADP-ribose pyrophosphatase</fullName>
    </submittedName>
</protein>
<dbReference type="CDD" id="cd02883">
    <property type="entry name" value="NUDIX_Hydrolase"/>
    <property type="match status" value="1"/>
</dbReference>
<dbReference type="Pfam" id="PF00293">
    <property type="entry name" value="NUDIX"/>
    <property type="match status" value="1"/>
</dbReference>
<keyword evidence="6" id="KW-1185">Reference proteome</keyword>
<evidence type="ECO:0000256" key="3">
    <source>
        <dbReference type="RuleBase" id="RU003476"/>
    </source>
</evidence>
<dbReference type="Gene3D" id="3.90.79.10">
    <property type="entry name" value="Nucleoside Triphosphate Pyrophosphohydrolase"/>
    <property type="match status" value="1"/>
</dbReference>
<evidence type="ECO:0000313" key="6">
    <source>
        <dbReference type="Proteomes" id="UP000078534"/>
    </source>
</evidence>
<dbReference type="InterPro" id="IPR020084">
    <property type="entry name" value="NUDIX_hydrolase_CS"/>
</dbReference>
<dbReference type="GO" id="GO:0016787">
    <property type="term" value="F:hydrolase activity"/>
    <property type="evidence" value="ECO:0007669"/>
    <property type="project" value="UniProtKB-KW"/>
</dbReference>
<dbReference type="PANTHER" id="PTHR43046">
    <property type="entry name" value="GDP-MANNOSE MANNOSYL HYDROLASE"/>
    <property type="match status" value="1"/>
</dbReference>
<evidence type="ECO:0000256" key="2">
    <source>
        <dbReference type="ARBA" id="ARBA00022801"/>
    </source>
</evidence>
<dbReference type="OrthoDB" id="9816289at2"/>
<evidence type="ECO:0000313" key="5">
    <source>
        <dbReference type="EMBL" id="OAS89405.1"/>
    </source>
</evidence>
<dbReference type="InterPro" id="IPR015797">
    <property type="entry name" value="NUDIX_hydrolase-like_dom_sf"/>
</dbReference>
<comment type="cofactor">
    <cofactor evidence="1">
        <name>Mg(2+)</name>
        <dbReference type="ChEBI" id="CHEBI:18420"/>
    </cofactor>
</comment>
<gene>
    <name evidence="5" type="ORF">A6K24_02300</name>
</gene>
<dbReference type="Proteomes" id="UP000078534">
    <property type="component" value="Unassembled WGS sequence"/>
</dbReference>
<dbReference type="InterPro" id="IPR000086">
    <property type="entry name" value="NUDIX_hydrolase_dom"/>
</dbReference>
<comment type="similarity">
    <text evidence="3">Belongs to the Nudix hydrolase family.</text>
</comment>
<organism evidence="5 6">
    <name type="scientific">Metabacillus litoralis</name>
    <dbReference type="NCBI Taxonomy" id="152268"/>
    <lineage>
        <taxon>Bacteria</taxon>
        <taxon>Bacillati</taxon>
        <taxon>Bacillota</taxon>
        <taxon>Bacilli</taxon>
        <taxon>Bacillales</taxon>
        <taxon>Bacillaceae</taxon>
        <taxon>Metabacillus</taxon>
    </lineage>
</organism>
<keyword evidence="2 3" id="KW-0378">Hydrolase</keyword>
<evidence type="ECO:0000256" key="1">
    <source>
        <dbReference type="ARBA" id="ARBA00001946"/>
    </source>
</evidence>
<dbReference type="PRINTS" id="PR00502">
    <property type="entry name" value="NUDIXFAMILY"/>
</dbReference>
<dbReference type="STRING" id="152268.A6K24_02300"/>
<dbReference type="EMBL" id="LWSG01000001">
    <property type="protein sequence ID" value="OAS89405.1"/>
    <property type="molecule type" value="Genomic_DNA"/>
</dbReference>
<comment type="caution">
    <text evidence="5">The sequence shown here is derived from an EMBL/GenBank/DDBJ whole genome shotgun (WGS) entry which is preliminary data.</text>
</comment>
<dbReference type="PROSITE" id="PS51462">
    <property type="entry name" value="NUDIX"/>
    <property type="match status" value="1"/>
</dbReference>
<dbReference type="SUPFAM" id="SSF55811">
    <property type="entry name" value="Nudix"/>
    <property type="match status" value="1"/>
</dbReference>
<feature type="domain" description="Nudix hydrolase" evidence="4">
    <location>
        <begin position="3"/>
        <end position="123"/>
    </location>
</feature>
<proteinExistence type="inferred from homology"/>
<dbReference type="PANTHER" id="PTHR43046:SF14">
    <property type="entry name" value="MUTT_NUDIX FAMILY PROTEIN"/>
    <property type="match status" value="1"/>
</dbReference>
<evidence type="ECO:0000259" key="4">
    <source>
        <dbReference type="PROSITE" id="PS51462"/>
    </source>
</evidence>
<dbReference type="RefSeq" id="WP_066325215.1">
    <property type="nucleotide sequence ID" value="NZ_LWSG01000001.1"/>
</dbReference>
<name>A0A179T5V8_9BACI</name>
<dbReference type="PROSITE" id="PS00893">
    <property type="entry name" value="NUDIX_BOX"/>
    <property type="match status" value="1"/>
</dbReference>
<accession>A0A179T5V8</accession>
<dbReference type="AlphaFoldDB" id="A0A179T5V8"/>
<reference evidence="6" key="1">
    <citation type="submission" date="2016-04" db="EMBL/GenBank/DDBJ databases">
        <authorList>
            <person name="Lyu Z."/>
            <person name="Lyu W."/>
        </authorList>
    </citation>
    <scope>NUCLEOTIDE SEQUENCE [LARGE SCALE GENOMIC DNA]</scope>
    <source>
        <strain evidence="6">C44</strain>
    </source>
</reference>
<sequence>MKRYKVAVAVMVINAEDEFLLVKSRRGWEFPGGFIEDEEAIKDAAIREVKEESGINIELMKFLGLEQDIERTTCVFLFKGRPVSGKLTSSYETEDVGYYPLDEVMNMISIEHFKERIFRCLNDEEIPSIITR</sequence>
<dbReference type="InterPro" id="IPR020476">
    <property type="entry name" value="Nudix_hydrolase"/>
</dbReference>